<feature type="compositionally biased region" description="Basic and acidic residues" evidence="1">
    <location>
        <begin position="44"/>
        <end position="63"/>
    </location>
</feature>
<protein>
    <submittedName>
        <fullName evidence="2">Uncharacterized protein</fullName>
    </submittedName>
</protein>
<feature type="region of interest" description="Disordered" evidence="1">
    <location>
        <begin position="38"/>
        <end position="96"/>
    </location>
</feature>
<name>A0A8C3LR19_CHRPC</name>
<organism evidence="2 3">
    <name type="scientific">Chrysolophus pictus</name>
    <name type="common">Golden pheasant</name>
    <name type="synonym">Phasianus pictus</name>
    <dbReference type="NCBI Taxonomy" id="9089"/>
    <lineage>
        <taxon>Eukaryota</taxon>
        <taxon>Metazoa</taxon>
        <taxon>Chordata</taxon>
        <taxon>Craniata</taxon>
        <taxon>Vertebrata</taxon>
        <taxon>Euteleostomi</taxon>
        <taxon>Archelosauria</taxon>
        <taxon>Archosauria</taxon>
        <taxon>Dinosauria</taxon>
        <taxon>Saurischia</taxon>
        <taxon>Theropoda</taxon>
        <taxon>Coelurosauria</taxon>
        <taxon>Aves</taxon>
        <taxon>Neognathae</taxon>
        <taxon>Galloanserae</taxon>
        <taxon>Galliformes</taxon>
        <taxon>Phasianidae</taxon>
        <taxon>Phasianinae</taxon>
        <taxon>Chrysolophus</taxon>
    </lineage>
</organism>
<evidence type="ECO:0000313" key="2">
    <source>
        <dbReference type="Ensembl" id="ENSCPIP00010014138.1"/>
    </source>
</evidence>
<dbReference type="Ensembl" id="ENSCPIT00010016813.1">
    <property type="protein sequence ID" value="ENSCPIP00010014138.1"/>
    <property type="gene ID" value="ENSCPIG00010011185.1"/>
</dbReference>
<keyword evidence="3" id="KW-1185">Reference proteome</keyword>
<reference evidence="2" key="2">
    <citation type="submission" date="2025-09" db="UniProtKB">
        <authorList>
            <consortium name="Ensembl"/>
        </authorList>
    </citation>
    <scope>IDENTIFICATION</scope>
</reference>
<proteinExistence type="predicted"/>
<reference evidence="2" key="1">
    <citation type="submission" date="2025-08" db="UniProtKB">
        <authorList>
            <consortium name="Ensembl"/>
        </authorList>
    </citation>
    <scope>IDENTIFICATION</scope>
</reference>
<evidence type="ECO:0000313" key="3">
    <source>
        <dbReference type="Proteomes" id="UP000694543"/>
    </source>
</evidence>
<evidence type="ECO:0000256" key="1">
    <source>
        <dbReference type="SAM" id="MobiDB-lite"/>
    </source>
</evidence>
<feature type="compositionally biased region" description="Basic and acidic residues" evidence="1">
    <location>
        <begin position="75"/>
        <end position="90"/>
    </location>
</feature>
<dbReference type="AlphaFoldDB" id="A0A8C3LR19"/>
<dbReference type="Proteomes" id="UP000694543">
    <property type="component" value="Unplaced"/>
</dbReference>
<feature type="region of interest" description="Disordered" evidence="1">
    <location>
        <begin position="1"/>
        <end position="20"/>
    </location>
</feature>
<accession>A0A8C3LR19</accession>
<sequence length="126" mass="14412">EKTVLLVGAEEQSDPQSKGQKLCASTLCEDNGSSSRIFGSQNLHHHETENIKGQARSDEESRANKNLKVFKKQKKEQQRLEKKKRQEERHRQKVLANRNNCADNNRKEVDSDNQITLVKTMAALNI</sequence>